<dbReference type="EMBL" id="JBIACJ010000005">
    <property type="protein sequence ID" value="MFE8696789.1"/>
    <property type="molecule type" value="Genomic_DNA"/>
</dbReference>
<evidence type="ECO:0008006" key="4">
    <source>
        <dbReference type="Google" id="ProtNLM"/>
    </source>
</evidence>
<accession>A0ABW6JZ46</accession>
<protein>
    <recommendedName>
        <fullName evidence="4">Carboxypeptidase regulatory-like domain-containing protein</fullName>
    </recommendedName>
</protein>
<proteinExistence type="predicted"/>
<dbReference type="Proteomes" id="UP001601058">
    <property type="component" value="Unassembled WGS sequence"/>
</dbReference>
<gene>
    <name evidence="2" type="ORF">ACFYKT_10625</name>
</gene>
<sequence>MCKKFLLTCIIIFSLFSSGGGAILASEDKVTATLTMTVSTTVQPSGHTRKPIKGARVIVINSLGEIIGHMLTSSEGIANIKVTVPKDLRFPMKNMGEVTVIAIANGYNEYINFSVPINKFGDKRASVFLPLWEVDPTTRNEPQFNGNYHRFTVFKMLNFYADKIGLVRQNLKDKSIEPPPWSPDIIQ</sequence>
<comment type="caution">
    <text evidence="2">The sequence shown here is derived from an EMBL/GenBank/DDBJ whole genome shotgun (WGS) entry which is preliminary data.</text>
</comment>
<keyword evidence="1" id="KW-0732">Signal</keyword>
<evidence type="ECO:0000256" key="1">
    <source>
        <dbReference type="SAM" id="SignalP"/>
    </source>
</evidence>
<reference evidence="2 3" key="1">
    <citation type="submission" date="2024-08" db="EMBL/GenBank/DDBJ databases">
        <title>Two novel Cytobacillus novel species.</title>
        <authorList>
            <person name="Liu G."/>
        </authorList>
    </citation>
    <scope>NUCLEOTIDE SEQUENCE [LARGE SCALE GENOMIC DNA]</scope>
    <source>
        <strain evidence="2 3">FJAT-53684</strain>
    </source>
</reference>
<feature type="signal peptide" evidence="1">
    <location>
        <begin position="1"/>
        <end position="19"/>
    </location>
</feature>
<dbReference type="RefSeq" id="WP_389219277.1">
    <property type="nucleotide sequence ID" value="NZ_JBIACJ010000005.1"/>
</dbReference>
<keyword evidence="3" id="KW-1185">Reference proteome</keyword>
<evidence type="ECO:0000313" key="3">
    <source>
        <dbReference type="Proteomes" id="UP001601058"/>
    </source>
</evidence>
<organism evidence="2 3">
    <name type="scientific">Cytobacillus mangrovibacter</name>
    <dbReference type="NCBI Taxonomy" id="3299024"/>
    <lineage>
        <taxon>Bacteria</taxon>
        <taxon>Bacillati</taxon>
        <taxon>Bacillota</taxon>
        <taxon>Bacilli</taxon>
        <taxon>Bacillales</taxon>
        <taxon>Bacillaceae</taxon>
        <taxon>Cytobacillus</taxon>
    </lineage>
</organism>
<feature type="chain" id="PRO_5046441255" description="Carboxypeptidase regulatory-like domain-containing protein" evidence="1">
    <location>
        <begin position="20"/>
        <end position="187"/>
    </location>
</feature>
<evidence type="ECO:0000313" key="2">
    <source>
        <dbReference type="EMBL" id="MFE8696789.1"/>
    </source>
</evidence>
<name>A0ABW6JZ46_9BACI</name>